<comment type="caution">
    <text evidence="1">The sequence shown here is derived from an EMBL/GenBank/DDBJ whole genome shotgun (WGS) entry which is preliminary data.</text>
</comment>
<evidence type="ECO:0000313" key="1">
    <source>
        <dbReference type="EMBL" id="KKI51877.1"/>
    </source>
</evidence>
<protein>
    <submittedName>
        <fullName evidence="1">Uncharacterized protein</fullName>
    </submittedName>
</protein>
<dbReference type="EMBL" id="LAYJ01000053">
    <property type="protein sequence ID" value="KKI51877.1"/>
    <property type="molecule type" value="Genomic_DNA"/>
</dbReference>
<dbReference type="AlphaFoldDB" id="A0A0M2NN80"/>
<organism evidence="1 2">
    <name type="scientific">Christensenella hongkongensis</name>
    <dbReference type="NCBI Taxonomy" id="270498"/>
    <lineage>
        <taxon>Bacteria</taxon>
        <taxon>Bacillati</taxon>
        <taxon>Bacillota</taxon>
        <taxon>Clostridia</taxon>
        <taxon>Christensenellales</taxon>
        <taxon>Christensenellaceae</taxon>
        <taxon>Christensenella</taxon>
    </lineage>
</organism>
<reference evidence="1 2" key="1">
    <citation type="submission" date="2015-04" db="EMBL/GenBank/DDBJ databases">
        <title>Draft genome sequence of bacteremic isolate Catabacter hongkongensis type strain HKU16T.</title>
        <authorList>
            <person name="Lau S.K."/>
            <person name="Teng J.L."/>
            <person name="Huang Y."/>
            <person name="Curreem S.O."/>
            <person name="Tsui S.K."/>
            <person name="Woo P.C."/>
        </authorList>
    </citation>
    <scope>NUCLEOTIDE SEQUENCE [LARGE SCALE GENOMIC DNA]</scope>
    <source>
        <strain evidence="1 2">HKU16</strain>
    </source>
</reference>
<sequence length="41" mass="4603">MQETFLCVQRVPPVVSMLQEMGGPGLAFPYNAIVFIFSKKE</sequence>
<proteinExistence type="predicted"/>
<keyword evidence="2" id="KW-1185">Reference proteome</keyword>
<dbReference type="STRING" id="270498.CHK_0560"/>
<accession>A0A0M2NN80</accession>
<gene>
    <name evidence="1" type="ORF">CHK_0560</name>
</gene>
<evidence type="ECO:0000313" key="2">
    <source>
        <dbReference type="Proteomes" id="UP000034076"/>
    </source>
</evidence>
<dbReference type="Proteomes" id="UP000034076">
    <property type="component" value="Unassembled WGS sequence"/>
</dbReference>
<name>A0A0M2NN80_9FIRM</name>